<evidence type="ECO:0000313" key="5">
    <source>
        <dbReference type="EMBL" id="NIJ57982.1"/>
    </source>
</evidence>
<evidence type="ECO:0000259" key="4">
    <source>
        <dbReference type="PROSITE" id="PS50893"/>
    </source>
</evidence>
<keyword evidence="1" id="KW-0813">Transport</keyword>
<accession>A0ABX0UYH2</accession>
<dbReference type="GO" id="GO:0005524">
    <property type="term" value="F:ATP binding"/>
    <property type="evidence" value="ECO:0007669"/>
    <property type="project" value="UniProtKB-KW"/>
</dbReference>
<keyword evidence="3 5" id="KW-0067">ATP-binding</keyword>
<evidence type="ECO:0000256" key="3">
    <source>
        <dbReference type="ARBA" id="ARBA00022840"/>
    </source>
</evidence>
<dbReference type="PROSITE" id="PS50893">
    <property type="entry name" value="ABC_TRANSPORTER_2"/>
    <property type="match status" value="1"/>
</dbReference>
<dbReference type="InterPro" id="IPR003439">
    <property type="entry name" value="ABC_transporter-like_ATP-bd"/>
</dbReference>
<name>A0ABX0UYH2_9HYPH</name>
<evidence type="ECO:0000313" key="6">
    <source>
        <dbReference type="Proteomes" id="UP001429580"/>
    </source>
</evidence>
<proteinExistence type="predicted"/>
<dbReference type="Gene3D" id="3.40.50.300">
    <property type="entry name" value="P-loop containing nucleotide triphosphate hydrolases"/>
    <property type="match status" value="1"/>
</dbReference>
<comment type="caution">
    <text evidence="5">The sequence shown here is derived from an EMBL/GenBank/DDBJ whole genome shotgun (WGS) entry which is preliminary data.</text>
</comment>
<feature type="domain" description="ABC transporter" evidence="4">
    <location>
        <begin position="8"/>
        <end position="249"/>
    </location>
</feature>
<dbReference type="Pfam" id="PF12399">
    <property type="entry name" value="BCA_ABC_TP_C"/>
    <property type="match status" value="1"/>
</dbReference>
<dbReference type="InterPro" id="IPR027417">
    <property type="entry name" value="P-loop_NTPase"/>
</dbReference>
<protein>
    <submittedName>
        <fullName evidence="5">Branched-chain amino acid transport system ATP-binding protein</fullName>
    </submittedName>
</protein>
<dbReference type="CDD" id="cd03219">
    <property type="entry name" value="ABC_Mj1267_LivG_branched"/>
    <property type="match status" value="1"/>
</dbReference>
<gene>
    <name evidence="5" type="ORF">FHS82_001818</name>
</gene>
<keyword evidence="2" id="KW-0547">Nucleotide-binding</keyword>
<dbReference type="PANTHER" id="PTHR45772:SF2">
    <property type="entry name" value="ABC TRANSPORTER ATP-BINDING PROTEIN"/>
    <property type="match status" value="1"/>
</dbReference>
<reference evidence="5 6" key="1">
    <citation type="submission" date="2020-03" db="EMBL/GenBank/DDBJ databases">
        <title>Genomic Encyclopedia of Type Strains, Phase IV (KMG-IV): sequencing the most valuable type-strain genomes for metagenomic binning, comparative biology and taxonomic classification.</title>
        <authorList>
            <person name="Goeker M."/>
        </authorList>
    </citation>
    <scope>NUCLEOTIDE SEQUENCE [LARGE SCALE GENOMIC DNA]</scope>
    <source>
        <strain evidence="5 6">DSM 103870</strain>
    </source>
</reference>
<dbReference type="PANTHER" id="PTHR45772">
    <property type="entry name" value="CONSERVED COMPONENT OF ABC TRANSPORTER FOR NATURAL AMINO ACIDS-RELATED"/>
    <property type="match status" value="1"/>
</dbReference>
<dbReference type="InterPro" id="IPR051120">
    <property type="entry name" value="ABC_AA/LPS_Transport"/>
</dbReference>
<dbReference type="EMBL" id="JAASQI010000003">
    <property type="protein sequence ID" value="NIJ57982.1"/>
    <property type="molecule type" value="Genomic_DNA"/>
</dbReference>
<dbReference type="SUPFAM" id="SSF52540">
    <property type="entry name" value="P-loop containing nucleoside triphosphate hydrolases"/>
    <property type="match status" value="1"/>
</dbReference>
<organism evidence="5 6">
    <name type="scientific">Pseudochelatococcus lubricantis</name>
    <dbReference type="NCBI Taxonomy" id="1538102"/>
    <lineage>
        <taxon>Bacteria</taxon>
        <taxon>Pseudomonadati</taxon>
        <taxon>Pseudomonadota</taxon>
        <taxon>Alphaproteobacteria</taxon>
        <taxon>Hyphomicrobiales</taxon>
        <taxon>Chelatococcaceae</taxon>
        <taxon>Pseudochelatococcus</taxon>
    </lineage>
</organism>
<keyword evidence="6" id="KW-1185">Reference proteome</keyword>
<evidence type="ECO:0000256" key="1">
    <source>
        <dbReference type="ARBA" id="ARBA00022448"/>
    </source>
</evidence>
<sequence>MAETGALLSVRNLSKTYGALVVTDNVSLDIPERELHVIIGPNGAGKTTLIHQLSGRLPSNGGKVVFAGEDITRLPMHQRVRRGLARSFQITALLDGFTALENVAIAVQARSGSSFRFFAPVARDRKLNDEAMAVLARLGLEDRAHRRAGTLSHGEKRQLEIAVALATGARMLLLDEPLAGTSHEESAVLVELMRALKQTHTLILIEHDMDAVFSLADRISVLVYGKVIASGPPAEVRAHPEVRAAYLGDEQADKAPEAAAAGGGR</sequence>
<evidence type="ECO:0000256" key="2">
    <source>
        <dbReference type="ARBA" id="ARBA00022741"/>
    </source>
</evidence>
<dbReference type="Pfam" id="PF00005">
    <property type="entry name" value="ABC_tran"/>
    <property type="match status" value="1"/>
</dbReference>
<dbReference type="InterPro" id="IPR003593">
    <property type="entry name" value="AAA+_ATPase"/>
</dbReference>
<dbReference type="InterPro" id="IPR032823">
    <property type="entry name" value="BCA_ABC_TP_C"/>
</dbReference>
<dbReference type="Proteomes" id="UP001429580">
    <property type="component" value="Unassembled WGS sequence"/>
</dbReference>
<dbReference type="RefSeq" id="WP_166951163.1">
    <property type="nucleotide sequence ID" value="NZ_JAASQI010000003.1"/>
</dbReference>
<dbReference type="SMART" id="SM00382">
    <property type="entry name" value="AAA"/>
    <property type="match status" value="1"/>
</dbReference>